<keyword evidence="4" id="KW-1185">Reference proteome</keyword>
<dbReference type="Pfam" id="PF19823">
    <property type="entry name" value="DUF6305"/>
    <property type="match status" value="1"/>
</dbReference>
<dbReference type="AlphaFoldDB" id="M5DXM5"/>
<name>M5DXM5_9FIRM</name>
<dbReference type="InParanoid" id="M5DXM5"/>
<evidence type="ECO:0000313" key="4">
    <source>
        <dbReference type="Proteomes" id="UP000012063"/>
    </source>
</evidence>
<evidence type="ECO:0000256" key="1">
    <source>
        <dbReference type="SAM" id="SignalP"/>
    </source>
</evidence>
<reference evidence="4" key="1">
    <citation type="journal article" date="2013" name="Genome Announc.">
        <title>Genome Sequence of Halanaerobium saccharolyticum subsp. saccharolyticum Strain DSM 6643T, a Halophilic Hydrogen-Producing Bacterium.</title>
        <authorList>
            <person name="Kivisto A."/>
            <person name="Larjo A."/>
            <person name="Ciranna A."/>
            <person name="Santala V."/>
            <person name="Roos C."/>
            <person name="Karp M."/>
        </authorList>
    </citation>
    <scope>NUCLEOTIDE SEQUENCE [LARGE SCALE GENOMIC DNA]</scope>
    <source>
        <strain evidence="4">DSM 6643</strain>
    </source>
</reference>
<organism evidence="3 4">
    <name type="scientific">Halanaerobium saccharolyticum subsp. saccharolyticum DSM 6643</name>
    <dbReference type="NCBI Taxonomy" id="1293054"/>
    <lineage>
        <taxon>Bacteria</taxon>
        <taxon>Bacillati</taxon>
        <taxon>Bacillota</taxon>
        <taxon>Clostridia</taxon>
        <taxon>Halanaerobiales</taxon>
        <taxon>Halanaerobiaceae</taxon>
        <taxon>Halanaerobium</taxon>
    </lineage>
</organism>
<feature type="domain" description="DUF6305" evidence="2">
    <location>
        <begin position="28"/>
        <end position="184"/>
    </location>
</feature>
<gene>
    <name evidence="3" type="ORF">HSACCH_00009</name>
</gene>
<dbReference type="eggNOG" id="ENOG502ZQSB">
    <property type="taxonomic scope" value="Bacteria"/>
</dbReference>
<dbReference type="STRING" id="1293054.HSACCH_00009"/>
<accession>M5DXM5</accession>
<dbReference type="InterPro" id="IPR046272">
    <property type="entry name" value="DUF6305"/>
</dbReference>
<dbReference type="Proteomes" id="UP000012063">
    <property type="component" value="Unassembled WGS sequence"/>
</dbReference>
<dbReference type="RefSeq" id="WP_005486908.1">
    <property type="nucleotide sequence ID" value="NZ_CAUI01000002.1"/>
</dbReference>
<comment type="caution">
    <text evidence="3">The sequence shown here is derived from an EMBL/GenBank/DDBJ whole genome shotgun (WGS) entry which is preliminary data.</text>
</comment>
<evidence type="ECO:0000259" key="2">
    <source>
        <dbReference type="Pfam" id="PF19823"/>
    </source>
</evidence>
<feature type="chain" id="PRO_5039288645" description="DUF6305 domain-containing protein" evidence="1">
    <location>
        <begin position="23"/>
        <end position="187"/>
    </location>
</feature>
<evidence type="ECO:0000313" key="3">
    <source>
        <dbReference type="EMBL" id="CCU77541.1"/>
    </source>
</evidence>
<protein>
    <recommendedName>
        <fullName evidence="2">DUF6305 domain-containing protein</fullName>
    </recommendedName>
</protein>
<dbReference type="EMBL" id="CAUI01000002">
    <property type="protein sequence ID" value="CCU77541.1"/>
    <property type="molecule type" value="Genomic_DNA"/>
</dbReference>
<feature type="signal peptide" evidence="1">
    <location>
        <begin position="1"/>
        <end position="22"/>
    </location>
</feature>
<keyword evidence="1" id="KW-0732">Signal</keyword>
<dbReference type="OrthoDB" id="1922448at2"/>
<sequence length="187" mass="20283">MIKKALFFTVISLFVLSFITSAAMPVFEQPVVVTTCGQSPGALMVKMISQQVGIDITQNDLLTAEGLEGSDYKTLIVTMGTSGKGMGAAGTNMKEEAERINNLITTAKENGLQVLGAHIEGMSRRADDNDAKSIEIVMHQSDALIIKDASNQDGFFTEKSEELNIPAVFFDKNNEMGEAIKKLFDIQ</sequence>
<proteinExistence type="predicted"/>